<evidence type="ECO:0000313" key="3">
    <source>
        <dbReference type="EMBL" id="EPS38129.1"/>
    </source>
</evidence>
<proteinExistence type="predicted"/>
<dbReference type="AlphaFoldDB" id="S8A5P3"/>
<comment type="caution">
    <text evidence="3">The sequence shown here is derived from an EMBL/GenBank/DDBJ whole genome shotgun (WGS) entry which is preliminary data.</text>
</comment>
<feature type="region of interest" description="Disordered" evidence="1">
    <location>
        <begin position="379"/>
        <end position="401"/>
    </location>
</feature>
<gene>
    <name evidence="3" type="ORF">H072_8121</name>
</gene>
<organism evidence="3 4">
    <name type="scientific">Dactylellina haptotyla (strain CBS 200.50)</name>
    <name type="common">Nematode-trapping fungus</name>
    <name type="synonym">Monacrosporium haptotylum</name>
    <dbReference type="NCBI Taxonomy" id="1284197"/>
    <lineage>
        <taxon>Eukaryota</taxon>
        <taxon>Fungi</taxon>
        <taxon>Dikarya</taxon>
        <taxon>Ascomycota</taxon>
        <taxon>Pezizomycotina</taxon>
        <taxon>Orbiliomycetes</taxon>
        <taxon>Orbiliales</taxon>
        <taxon>Orbiliaceae</taxon>
        <taxon>Dactylellina</taxon>
    </lineage>
</organism>
<reference evidence="4" key="2">
    <citation type="submission" date="2013-04" db="EMBL/GenBank/DDBJ databases">
        <title>Genomic mechanisms accounting for the adaptation to parasitism in nematode-trapping fungi.</title>
        <authorList>
            <person name="Ahren D.G."/>
        </authorList>
    </citation>
    <scope>NUCLEOTIDE SEQUENCE [LARGE SCALE GENOMIC DNA]</scope>
    <source>
        <strain evidence="4">CBS 200.50</strain>
    </source>
</reference>
<protein>
    <recommendedName>
        <fullName evidence="5">GLEYA adhesin domain-containing protein</fullName>
    </recommendedName>
</protein>
<accession>S8A5P3</accession>
<evidence type="ECO:0008006" key="5">
    <source>
        <dbReference type="Google" id="ProtNLM"/>
    </source>
</evidence>
<keyword evidence="2" id="KW-0732">Signal</keyword>
<keyword evidence="4" id="KW-1185">Reference proteome</keyword>
<dbReference type="Proteomes" id="UP000015100">
    <property type="component" value="Unassembled WGS sequence"/>
</dbReference>
<feature type="chain" id="PRO_5004547755" description="GLEYA adhesin domain-containing protein" evidence="2">
    <location>
        <begin position="23"/>
        <end position="738"/>
    </location>
</feature>
<feature type="signal peptide" evidence="2">
    <location>
        <begin position="1"/>
        <end position="22"/>
    </location>
</feature>
<feature type="compositionally biased region" description="Low complexity" evidence="1">
    <location>
        <begin position="150"/>
        <end position="175"/>
    </location>
</feature>
<evidence type="ECO:0000313" key="4">
    <source>
        <dbReference type="Proteomes" id="UP000015100"/>
    </source>
</evidence>
<dbReference type="OrthoDB" id="5388896at2759"/>
<dbReference type="OMA" id="CQAWSNL"/>
<dbReference type="EMBL" id="AQGS01000576">
    <property type="protein sequence ID" value="EPS38129.1"/>
    <property type="molecule type" value="Genomic_DNA"/>
</dbReference>
<reference evidence="3 4" key="1">
    <citation type="journal article" date="2013" name="PLoS Genet.">
        <title>Genomic mechanisms accounting for the adaptation to parasitism in nematode-trapping fungi.</title>
        <authorList>
            <person name="Meerupati T."/>
            <person name="Andersson K.M."/>
            <person name="Friman E."/>
            <person name="Kumar D."/>
            <person name="Tunlid A."/>
            <person name="Ahren D."/>
        </authorList>
    </citation>
    <scope>NUCLEOTIDE SEQUENCE [LARGE SCALE GENOMIC DNA]</scope>
    <source>
        <strain evidence="3 4">CBS 200.50</strain>
    </source>
</reference>
<evidence type="ECO:0000256" key="2">
    <source>
        <dbReference type="SAM" id="SignalP"/>
    </source>
</evidence>
<feature type="region of interest" description="Disordered" evidence="1">
    <location>
        <begin position="150"/>
        <end position="180"/>
    </location>
</feature>
<sequence length="738" mass="80136">MSTLMFRSLILFISFFQAPALQQTTVSLSTTIIIYETAYPLVTVYINDSGCPTIPWCNQLTSNTLLQSTISDTLTASISLANNLNVMGSSANTSGGTQPSDTSSADFQITSIEENINLNTNLETSESNTSSWILNSSSIISSDTTSPPISINSFDSDTTSNTPITSTITSSSTPNLSPGAFLHPTSRPPFLLKRQGSDDFVQYGPEGSIILGPVMPLQVRSPPANFILHRHGYLTCGNDLADIVFLRQAKYSDANSYSESLNMFYYNVRHGPKNEIFTHDLTSEFFLESGVLGFTREGFNGSIFGWYVDGADTTVPQLYMAPVESPVPDTFSEISLAKQNVGQISVGDEVDLFTTTDTDTDTSITTDAITYSEPETTHMTHDLTSETPKDEELKPTEACGQTPDPSLVWDLVNWIHDFKLQDYCSSLLGLDGSIATAGEDEALTEPSSTVTITASEIQTETSTTFTETVTVAASTVYDASKNNKILEKRQDEDDTSTTLAAEAPPVLAPFCAVDISAACSDAIAFSSVIFPQPEAAPVVEDAPIITVFETVGNTTTEIISTATTTTLANITEITYDGTGLLVPDAGTYRLWFLYWTGEFSDPSLYLRRISSQAAIFTAEYRPILDAYRMYTTSPDGTNFYMSIIVPVGISSIKDYTISLKTLNDINSDENSVLLYVDFNWDSGYISVNTGVTGAGRGTMYGCPVSKEGQMRTQVRLYALSDGTVPRDCQAWSNLMFAS</sequence>
<dbReference type="HOGENOM" id="CLU_344167_0_0_1"/>
<name>S8A5P3_DACHA</name>
<feature type="compositionally biased region" description="Basic and acidic residues" evidence="1">
    <location>
        <begin position="379"/>
        <end position="395"/>
    </location>
</feature>
<evidence type="ECO:0000256" key="1">
    <source>
        <dbReference type="SAM" id="MobiDB-lite"/>
    </source>
</evidence>